<gene>
    <name evidence="4" type="ORF">EWM57_03875</name>
</gene>
<dbReference type="PANTHER" id="PTHR10963">
    <property type="entry name" value="GLYCOSYL HYDROLASE-RELATED"/>
    <property type="match status" value="1"/>
</dbReference>
<evidence type="ECO:0000259" key="3">
    <source>
        <dbReference type="PROSITE" id="PS51762"/>
    </source>
</evidence>
<evidence type="ECO:0000313" key="5">
    <source>
        <dbReference type="Proteomes" id="UP000294155"/>
    </source>
</evidence>
<dbReference type="AlphaFoldDB" id="A0A4Q5LG84"/>
<dbReference type="EMBL" id="SEWE01000005">
    <property type="protein sequence ID" value="RYU82836.1"/>
    <property type="molecule type" value="Genomic_DNA"/>
</dbReference>
<feature type="signal peptide" evidence="2">
    <location>
        <begin position="1"/>
        <end position="20"/>
    </location>
</feature>
<dbReference type="PANTHER" id="PTHR10963:SF55">
    <property type="entry name" value="GLYCOSIDE HYDROLASE FAMILY 16 PROTEIN"/>
    <property type="match status" value="1"/>
</dbReference>
<dbReference type="Proteomes" id="UP000294155">
    <property type="component" value="Unassembled WGS sequence"/>
</dbReference>
<dbReference type="SUPFAM" id="SSF49899">
    <property type="entry name" value="Concanavalin A-like lectins/glucanases"/>
    <property type="match status" value="1"/>
</dbReference>
<feature type="chain" id="PRO_5020179950" evidence="2">
    <location>
        <begin position="21"/>
        <end position="354"/>
    </location>
</feature>
<accession>A0A4Q5LG84</accession>
<evidence type="ECO:0000256" key="2">
    <source>
        <dbReference type="SAM" id="SignalP"/>
    </source>
</evidence>
<organism evidence="4 5">
    <name type="scientific">Hymenobacter persicinus</name>
    <dbReference type="NCBI Taxonomy" id="2025506"/>
    <lineage>
        <taxon>Bacteria</taxon>
        <taxon>Pseudomonadati</taxon>
        <taxon>Bacteroidota</taxon>
        <taxon>Cytophagia</taxon>
        <taxon>Cytophagales</taxon>
        <taxon>Hymenobacteraceae</taxon>
        <taxon>Hymenobacter</taxon>
    </lineage>
</organism>
<name>A0A4Q5LG84_9BACT</name>
<feature type="domain" description="GH16" evidence="3">
    <location>
        <begin position="40"/>
        <end position="318"/>
    </location>
</feature>
<dbReference type="InterPro" id="IPR013320">
    <property type="entry name" value="ConA-like_dom_sf"/>
</dbReference>
<keyword evidence="4" id="KW-0378">Hydrolase</keyword>
<keyword evidence="5" id="KW-1185">Reference proteome</keyword>
<dbReference type="InterPro" id="IPR050546">
    <property type="entry name" value="Glycosyl_Hydrlase_16"/>
</dbReference>
<evidence type="ECO:0000313" key="4">
    <source>
        <dbReference type="EMBL" id="RYU82836.1"/>
    </source>
</evidence>
<comment type="caution">
    <text evidence="4">The sequence shown here is derived from an EMBL/GenBank/DDBJ whole genome shotgun (WGS) entry which is preliminary data.</text>
</comment>
<keyword evidence="2" id="KW-0732">Signal</keyword>
<sequence length="354" mass="40477">MKVQVALILLLLGGYRPAAAQNKLKPQSELLKDYKLVLEESFDTISHPSQLSDKWQFTGDAEDASAGGGEYYPDPTTNNWANYELRQEGAVRYLRLKAIRIDSTESDYNNRSVYPDHADSTRTPRIAKFRSGLLMTKRGVAGPVFDTPCTPNDNPGGSSRGFLYGIFQARMRVDKKPTFPAFWLWGEPPHSGSWPTGLQVNIYEGRDFEYNTSRIFGVGYDDEADTYKPHRGENTWVEKHGSRDLADDFHTYTCVWTPTEISFFFDDDKIVTFNDADIMRKYNRCPTAVILSLQMWSWYTESAHLDVDYIRVYKPIASPTEFPAYVVDASTEQLTFFQKLGRMLTPVPFTLRKN</sequence>
<comment type="similarity">
    <text evidence="1">Belongs to the glycosyl hydrolase 16 family.</text>
</comment>
<dbReference type="InterPro" id="IPR000757">
    <property type="entry name" value="Beta-glucanase-like"/>
</dbReference>
<dbReference type="GO" id="GO:0005975">
    <property type="term" value="P:carbohydrate metabolic process"/>
    <property type="evidence" value="ECO:0007669"/>
    <property type="project" value="InterPro"/>
</dbReference>
<dbReference type="OrthoDB" id="874568at2"/>
<dbReference type="RefSeq" id="WP_129919818.1">
    <property type="nucleotide sequence ID" value="NZ_SEWE01000005.1"/>
</dbReference>
<dbReference type="Pfam" id="PF00722">
    <property type="entry name" value="Glyco_hydro_16"/>
    <property type="match status" value="1"/>
</dbReference>
<dbReference type="Gene3D" id="2.60.120.200">
    <property type="match status" value="1"/>
</dbReference>
<reference evidence="4 5" key="1">
    <citation type="submission" date="2019-02" db="EMBL/GenBank/DDBJ databases">
        <title>Bacterial novel species isolated from soil.</title>
        <authorList>
            <person name="Jung H.-Y."/>
        </authorList>
    </citation>
    <scope>NUCLEOTIDE SEQUENCE [LARGE SCALE GENOMIC DNA]</scope>
    <source>
        <strain evidence="4 5">1-3-3-3</strain>
    </source>
</reference>
<evidence type="ECO:0000256" key="1">
    <source>
        <dbReference type="ARBA" id="ARBA00006865"/>
    </source>
</evidence>
<proteinExistence type="inferred from homology"/>
<dbReference type="GO" id="GO:0004553">
    <property type="term" value="F:hydrolase activity, hydrolyzing O-glycosyl compounds"/>
    <property type="evidence" value="ECO:0007669"/>
    <property type="project" value="InterPro"/>
</dbReference>
<dbReference type="PROSITE" id="PS51762">
    <property type="entry name" value="GH16_2"/>
    <property type="match status" value="1"/>
</dbReference>
<protein>
    <submittedName>
        <fullName evidence="4">Glycosyl hydrolase family protein</fullName>
    </submittedName>
</protein>